<dbReference type="SMART" id="SM00174">
    <property type="entry name" value="RHO"/>
    <property type="match status" value="1"/>
</dbReference>
<dbReference type="InParanoid" id="A0A1V9Y0G7"/>
<sequence length="183" mass="21016">MLPRRNDSRAPDIKCVLLGDSQVGKTALLYSYATSIFEHEVPRTCMNSYEITVRVREKELTLGIFDTAGEEKLKGLRRFAYPSTDIFVICFSVEDRASFSHVERWVNDLKVWGPESPFILVGTKKDLRDRGNIACTRNEIHSPRCVNHVEGQRLARQVHAVAYIETSACTMVQETHYCSNYYY</sequence>
<dbReference type="PRINTS" id="PR00449">
    <property type="entry name" value="RASTRNSFRMNG"/>
</dbReference>
<dbReference type="NCBIfam" id="TIGR00231">
    <property type="entry name" value="small_GTP"/>
    <property type="match status" value="1"/>
</dbReference>
<dbReference type="PANTHER" id="PTHR24072">
    <property type="entry name" value="RHO FAMILY GTPASE"/>
    <property type="match status" value="1"/>
</dbReference>
<comment type="caution">
    <text evidence="3">The sequence shown here is derived from an EMBL/GenBank/DDBJ whole genome shotgun (WGS) entry which is preliminary data.</text>
</comment>
<dbReference type="GO" id="GO:0035099">
    <property type="term" value="P:hemocyte migration"/>
    <property type="evidence" value="ECO:0007669"/>
    <property type="project" value="UniProtKB-ARBA"/>
</dbReference>
<accession>A0A1V9Y0G7</accession>
<keyword evidence="2" id="KW-0342">GTP-binding</keyword>
<reference evidence="3 4" key="1">
    <citation type="journal article" date="2017" name="Gigascience">
        <title>Draft genome of the honey bee ectoparasitic mite, Tropilaelaps mercedesae, is shaped by the parasitic life history.</title>
        <authorList>
            <person name="Dong X."/>
            <person name="Armstrong S.D."/>
            <person name="Xia D."/>
            <person name="Makepeace B.L."/>
            <person name="Darby A.C."/>
            <person name="Kadowaki T."/>
        </authorList>
    </citation>
    <scope>NUCLEOTIDE SEQUENCE [LARGE SCALE GENOMIC DNA]</scope>
    <source>
        <strain evidence="3">Wuxi-XJTLU</strain>
    </source>
</reference>
<evidence type="ECO:0000256" key="2">
    <source>
        <dbReference type="ARBA" id="ARBA00023134"/>
    </source>
</evidence>
<dbReference type="InterPro" id="IPR001806">
    <property type="entry name" value="Small_GTPase"/>
</dbReference>
<dbReference type="OrthoDB" id="8830751at2759"/>
<dbReference type="InterPro" id="IPR003578">
    <property type="entry name" value="Small_GTPase_Rho"/>
</dbReference>
<dbReference type="CDD" id="cd00157">
    <property type="entry name" value="Rho"/>
    <property type="match status" value="1"/>
</dbReference>
<dbReference type="Proteomes" id="UP000192247">
    <property type="component" value="Unassembled WGS sequence"/>
</dbReference>
<dbReference type="GO" id="GO:0022412">
    <property type="term" value="P:cellular process involved in reproduction in multicellular organism"/>
    <property type="evidence" value="ECO:0007669"/>
    <property type="project" value="UniProtKB-ARBA"/>
</dbReference>
<dbReference type="GO" id="GO:0003006">
    <property type="term" value="P:developmental process involved in reproduction"/>
    <property type="evidence" value="ECO:0007669"/>
    <property type="project" value="UniProtKB-ARBA"/>
</dbReference>
<dbReference type="EMBL" id="MNPL01001364">
    <property type="protein sequence ID" value="OQR79236.1"/>
    <property type="molecule type" value="Genomic_DNA"/>
</dbReference>
<dbReference type="GO" id="GO:0007264">
    <property type="term" value="P:small GTPase-mediated signal transduction"/>
    <property type="evidence" value="ECO:0007669"/>
    <property type="project" value="InterPro"/>
</dbReference>
<name>A0A1V9Y0G7_9ACAR</name>
<dbReference type="InterPro" id="IPR027417">
    <property type="entry name" value="P-loop_NTPase"/>
</dbReference>
<dbReference type="PROSITE" id="PS51421">
    <property type="entry name" value="RAS"/>
    <property type="match status" value="1"/>
</dbReference>
<dbReference type="PROSITE" id="PS51420">
    <property type="entry name" value="RHO"/>
    <property type="match status" value="1"/>
</dbReference>
<organism evidence="3 4">
    <name type="scientific">Tropilaelaps mercedesae</name>
    <dbReference type="NCBI Taxonomy" id="418985"/>
    <lineage>
        <taxon>Eukaryota</taxon>
        <taxon>Metazoa</taxon>
        <taxon>Ecdysozoa</taxon>
        <taxon>Arthropoda</taxon>
        <taxon>Chelicerata</taxon>
        <taxon>Arachnida</taxon>
        <taxon>Acari</taxon>
        <taxon>Parasitiformes</taxon>
        <taxon>Mesostigmata</taxon>
        <taxon>Gamasina</taxon>
        <taxon>Dermanyssoidea</taxon>
        <taxon>Laelapidae</taxon>
        <taxon>Tropilaelaps</taxon>
    </lineage>
</organism>
<gene>
    <name evidence="3" type="ORF">BIW11_05877</name>
</gene>
<dbReference type="SMART" id="SM00175">
    <property type="entry name" value="RAB"/>
    <property type="match status" value="1"/>
</dbReference>
<proteinExistence type="predicted"/>
<keyword evidence="4" id="KW-1185">Reference proteome</keyword>
<dbReference type="GO" id="GO:0005525">
    <property type="term" value="F:GTP binding"/>
    <property type="evidence" value="ECO:0007669"/>
    <property type="project" value="UniProtKB-KW"/>
</dbReference>
<dbReference type="Gene3D" id="3.40.50.300">
    <property type="entry name" value="P-loop containing nucleotide triphosphate hydrolases"/>
    <property type="match status" value="1"/>
</dbReference>
<dbReference type="GO" id="GO:0035006">
    <property type="term" value="P:melanization defense response"/>
    <property type="evidence" value="ECO:0007669"/>
    <property type="project" value="UniProtKB-ARBA"/>
</dbReference>
<dbReference type="InterPro" id="IPR005225">
    <property type="entry name" value="Small_GTP-bd"/>
</dbReference>
<dbReference type="PROSITE" id="PS51419">
    <property type="entry name" value="RAB"/>
    <property type="match status" value="1"/>
</dbReference>
<evidence type="ECO:0000313" key="3">
    <source>
        <dbReference type="EMBL" id="OQR79236.1"/>
    </source>
</evidence>
<evidence type="ECO:0000313" key="4">
    <source>
        <dbReference type="Proteomes" id="UP000192247"/>
    </source>
</evidence>
<dbReference type="GO" id="GO:0001667">
    <property type="term" value="P:ameboidal-type cell migration"/>
    <property type="evidence" value="ECO:0007669"/>
    <property type="project" value="UniProtKB-ARBA"/>
</dbReference>
<dbReference type="AlphaFoldDB" id="A0A1V9Y0G7"/>
<dbReference type="GO" id="GO:0003924">
    <property type="term" value="F:GTPase activity"/>
    <property type="evidence" value="ECO:0007669"/>
    <property type="project" value="InterPro"/>
</dbReference>
<dbReference type="SUPFAM" id="SSF52540">
    <property type="entry name" value="P-loop containing nucleoside triphosphate hydrolases"/>
    <property type="match status" value="1"/>
</dbReference>
<keyword evidence="1" id="KW-0547">Nucleotide-binding</keyword>
<evidence type="ECO:0000256" key="1">
    <source>
        <dbReference type="ARBA" id="ARBA00022741"/>
    </source>
</evidence>
<dbReference type="Pfam" id="PF00071">
    <property type="entry name" value="Ras"/>
    <property type="match status" value="1"/>
</dbReference>
<dbReference type="SMART" id="SM00173">
    <property type="entry name" value="RAS"/>
    <property type="match status" value="1"/>
</dbReference>
<dbReference type="STRING" id="418985.A0A1V9Y0G7"/>
<protein>
    <submittedName>
        <fullName evidence="3">Cdc42-like</fullName>
    </submittedName>
</protein>